<sequence length="122" mass="13815">MQACKRACMVSYNCRIFLYGREFCASCTCCVNTKKVSAGCGRCLSYRPILSLRVQLDTDLMISQAKVTCQHSVKFVALKNGVGMSVILLENSPLNDVRESRNYKLNYQIDVQICSQFAWDNH</sequence>
<evidence type="ECO:0000313" key="2">
    <source>
        <dbReference type="Proteomes" id="UP000887159"/>
    </source>
</evidence>
<comment type="caution">
    <text evidence="1">The sequence shown here is derived from an EMBL/GenBank/DDBJ whole genome shotgun (WGS) entry which is preliminary data.</text>
</comment>
<accession>A0A8X6SB68</accession>
<reference evidence="1" key="1">
    <citation type="submission" date="2020-08" db="EMBL/GenBank/DDBJ databases">
        <title>Multicomponent nature underlies the extraordinary mechanical properties of spider dragline silk.</title>
        <authorList>
            <person name="Kono N."/>
            <person name="Nakamura H."/>
            <person name="Mori M."/>
            <person name="Yoshida Y."/>
            <person name="Ohtoshi R."/>
            <person name="Malay A.D."/>
            <person name="Moran D.A.P."/>
            <person name="Tomita M."/>
            <person name="Numata K."/>
            <person name="Arakawa K."/>
        </authorList>
    </citation>
    <scope>NUCLEOTIDE SEQUENCE</scope>
</reference>
<name>A0A8X6SB68_TRICX</name>
<evidence type="ECO:0000313" key="1">
    <source>
        <dbReference type="EMBL" id="GFY08025.1"/>
    </source>
</evidence>
<gene>
    <name evidence="1" type="ORF">TNCV_2580571</name>
</gene>
<proteinExistence type="predicted"/>
<dbReference type="Proteomes" id="UP000887159">
    <property type="component" value="Unassembled WGS sequence"/>
</dbReference>
<organism evidence="1 2">
    <name type="scientific">Trichonephila clavipes</name>
    <name type="common">Golden silk orbweaver</name>
    <name type="synonym">Nephila clavipes</name>
    <dbReference type="NCBI Taxonomy" id="2585209"/>
    <lineage>
        <taxon>Eukaryota</taxon>
        <taxon>Metazoa</taxon>
        <taxon>Ecdysozoa</taxon>
        <taxon>Arthropoda</taxon>
        <taxon>Chelicerata</taxon>
        <taxon>Arachnida</taxon>
        <taxon>Araneae</taxon>
        <taxon>Araneomorphae</taxon>
        <taxon>Entelegynae</taxon>
        <taxon>Araneoidea</taxon>
        <taxon>Nephilidae</taxon>
        <taxon>Trichonephila</taxon>
    </lineage>
</organism>
<protein>
    <submittedName>
        <fullName evidence="1">Uncharacterized protein</fullName>
    </submittedName>
</protein>
<keyword evidence="2" id="KW-1185">Reference proteome</keyword>
<dbReference type="AlphaFoldDB" id="A0A8X6SB68"/>
<dbReference type="EMBL" id="BMAU01021279">
    <property type="protein sequence ID" value="GFY08025.1"/>
    <property type="molecule type" value="Genomic_DNA"/>
</dbReference>